<dbReference type="Proteomes" id="UP000285456">
    <property type="component" value="Unassembled WGS sequence"/>
</dbReference>
<gene>
    <name evidence="6" type="ORF">D1B32_05260</name>
</gene>
<dbReference type="OrthoDB" id="9772630at2"/>
<comment type="caution">
    <text evidence="6">The sequence shown here is derived from an EMBL/GenBank/DDBJ whole genome shotgun (WGS) entry which is preliminary data.</text>
</comment>
<keyword evidence="5" id="KW-0812">Transmembrane</keyword>
<name>A0A417YMS8_9BACI</name>
<dbReference type="PIRSF" id="PIRSF005690">
    <property type="entry name" value="GerBA"/>
    <property type="match status" value="1"/>
</dbReference>
<evidence type="ECO:0000313" key="7">
    <source>
        <dbReference type="Proteomes" id="UP000285456"/>
    </source>
</evidence>
<dbReference type="InterPro" id="IPR004995">
    <property type="entry name" value="Spore_Ger"/>
</dbReference>
<evidence type="ECO:0000256" key="4">
    <source>
        <dbReference type="PIRNR" id="PIRNR005690"/>
    </source>
</evidence>
<dbReference type="GO" id="GO:0005886">
    <property type="term" value="C:plasma membrane"/>
    <property type="evidence" value="ECO:0007669"/>
    <property type="project" value="UniProtKB-SubCell"/>
</dbReference>
<dbReference type="Pfam" id="PF03323">
    <property type="entry name" value="GerA"/>
    <property type="match status" value="1"/>
</dbReference>
<evidence type="ECO:0000256" key="2">
    <source>
        <dbReference type="ARBA" id="ARBA00005278"/>
    </source>
</evidence>
<keyword evidence="5" id="KW-1133">Transmembrane helix</keyword>
<evidence type="ECO:0000313" key="6">
    <source>
        <dbReference type="EMBL" id="RHW34568.1"/>
    </source>
</evidence>
<keyword evidence="7" id="KW-1185">Reference proteome</keyword>
<feature type="transmembrane region" description="Helical" evidence="5">
    <location>
        <begin position="308"/>
        <end position="327"/>
    </location>
</feature>
<evidence type="ECO:0000256" key="1">
    <source>
        <dbReference type="ARBA" id="ARBA00004141"/>
    </source>
</evidence>
<reference evidence="6 7" key="1">
    <citation type="journal article" date="2007" name="Int. J. Syst. Evol. Microbiol.">
        <title>Oceanobacillus profundus sp. nov., isolated from a deep-sea sediment core.</title>
        <authorList>
            <person name="Kim Y.G."/>
            <person name="Choi D.H."/>
            <person name="Hyun S."/>
            <person name="Cho B.C."/>
        </authorList>
    </citation>
    <scope>NUCLEOTIDE SEQUENCE [LARGE SCALE GENOMIC DNA]</scope>
    <source>
        <strain evidence="6 7">DSM 18246</strain>
    </source>
</reference>
<comment type="similarity">
    <text evidence="2 4">Belongs to the GerABKA family.</text>
</comment>
<protein>
    <submittedName>
        <fullName evidence="6">Spore germination protein</fullName>
    </submittedName>
</protein>
<dbReference type="PANTHER" id="PTHR22550">
    <property type="entry name" value="SPORE GERMINATION PROTEIN"/>
    <property type="match status" value="1"/>
</dbReference>
<evidence type="ECO:0000256" key="3">
    <source>
        <dbReference type="ARBA" id="ARBA00023136"/>
    </source>
</evidence>
<feature type="transmembrane region" description="Helical" evidence="5">
    <location>
        <begin position="402"/>
        <end position="422"/>
    </location>
</feature>
<proteinExistence type="inferred from homology"/>
<dbReference type="AlphaFoldDB" id="A0A417YMS8"/>
<evidence type="ECO:0000256" key="5">
    <source>
        <dbReference type="SAM" id="Phobius"/>
    </source>
</evidence>
<sequence length="517" mass="57979">MNKLFKFFNSEHPLEEQSSPFQSEVLKGELENDVNELKAVFEKSSDIVYRELHIGNKKGMLIFLDGLVNQQLMDSDVLKPLLNWDEQELNAGITSIKQLLERVVTTADVTSSQKLQDVTDHILSGNTVLLIDKMPDALFISIKGWEKRAIEQPESEVVVRGPRDGFTENLRTNTSLIRRRLKTPRLKMEQKKVGRLSKTDLVITYIEGIAEDSLVQEIHERIDRIDIDAILESGYIEELIDDNPFSVFPLVGHTERPDKVVGSLLEGSVGIIIDNTPFCLIAPQTFFQLIQSPEDYYQRYITSSFIRMLRYLFLIISLLLPSLYVAVTTFHQEMLPTSLLLSLAVAREATPFPALIEALIMEVAFEGLREAGVRLPRAVGSAVSIVGALVIGQAAVDAGIVSSPMVIIVATTGIASFIIPGYEQANTIRILRFPMMFLAGFMGLYGVFLGVITLQIYILRLRSFGVPYFSPVAPLDTTNLKDIFVRAPWWAMNKRPGYLGKNKANRIKHNSRPGPNQ</sequence>
<feature type="transmembrane region" description="Helical" evidence="5">
    <location>
        <begin position="434"/>
        <end position="458"/>
    </location>
</feature>
<dbReference type="InterPro" id="IPR050768">
    <property type="entry name" value="UPF0353/GerABKA_families"/>
</dbReference>
<comment type="subcellular location">
    <subcellularLocation>
        <location evidence="4">Cell membrane</location>
    </subcellularLocation>
    <subcellularLocation>
        <location evidence="1">Membrane</location>
        <topology evidence="1">Multi-pass membrane protein</topology>
    </subcellularLocation>
</comment>
<dbReference type="PANTHER" id="PTHR22550:SF5">
    <property type="entry name" value="LEUCINE ZIPPER PROTEIN 4"/>
    <property type="match status" value="1"/>
</dbReference>
<dbReference type="GO" id="GO:0009847">
    <property type="term" value="P:spore germination"/>
    <property type="evidence" value="ECO:0007669"/>
    <property type="project" value="UniProtKB-UniRule"/>
</dbReference>
<organism evidence="6 7">
    <name type="scientific">Oceanobacillus profundus</name>
    <dbReference type="NCBI Taxonomy" id="372463"/>
    <lineage>
        <taxon>Bacteria</taxon>
        <taxon>Bacillati</taxon>
        <taxon>Bacillota</taxon>
        <taxon>Bacilli</taxon>
        <taxon>Bacillales</taxon>
        <taxon>Bacillaceae</taxon>
        <taxon>Oceanobacillus</taxon>
    </lineage>
</organism>
<accession>A0A417YMS8</accession>
<keyword evidence="3 4" id="KW-0472">Membrane</keyword>
<dbReference type="EMBL" id="QWEH01000002">
    <property type="protein sequence ID" value="RHW34568.1"/>
    <property type="molecule type" value="Genomic_DNA"/>
</dbReference>